<keyword evidence="6" id="KW-0645">Protease</keyword>
<evidence type="ECO:0000313" key="6">
    <source>
        <dbReference type="EMBL" id="SIR23061.1"/>
    </source>
</evidence>
<dbReference type="SUPFAM" id="SSF55920">
    <property type="entry name" value="Creatinase/aminopeptidase"/>
    <property type="match status" value="1"/>
</dbReference>
<dbReference type="AlphaFoldDB" id="A0A9X8R8U0"/>
<dbReference type="Pfam" id="PF00557">
    <property type="entry name" value="Peptidase_M24"/>
    <property type="match status" value="1"/>
</dbReference>
<proteinExistence type="inferred from homology"/>
<gene>
    <name evidence="6" type="ORF">SAMN05878482_10370</name>
</gene>
<sequence length="361" mass="39984">MFEQRRKKLTRLLKQNNIDAAVIVPGSNMHYFTGLKLKQSERLTLVVITQESKMFFISPQVELSKVQEVTDENVFWYTDEKGPSGALDELKNAAGAFTKIGVEYNLMRIMELKGAETLSTAAEDISALIDTLRIYKDKQEIEQMQQAVKVLEESFEATIPYIKPGVTEVEVAAQLEYEMRKRGSEGTPFGTVVASGYRGASPHGRAGGKKIESGELVVIDFGSIINGYVGDICRTVAVGDVSHELKEIYETVKEAQQAAIDIIKPGVTAHEVDEIARAVIQNKGYGEYFTHRTGHGLGLNSHEEPYIMMNSNLRLQPGMAFTVEPGIYVPGKGGVRIEDNIIMTEDGFINLMSLQKDLITV</sequence>
<dbReference type="PRINTS" id="PR00599">
    <property type="entry name" value="MAPEPTIDASE"/>
</dbReference>
<evidence type="ECO:0000313" key="7">
    <source>
        <dbReference type="Proteomes" id="UP000185829"/>
    </source>
</evidence>
<dbReference type="InterPro" id="IPR050659">
    <property type="entry name" value="Peptidase_M24B"/>
</dbReference>
<organism evidence="6 7">
    <name type="scientific">Peribacillus simplex</name>
    <dbReference type="NCBI Taxonomy" id="1478"/>
    <lineage>
        <taxon>Bacteria</taxon>
        <taxon>Bacillati</taxon>
        <taxon>Bacillota</taxon>
        <taxon>Bacilli</taxon>
        <taxon>Bacillales</taxon>
        <taxon>Bacillaceae</taxon>
        <taxon>Peribacillus</taxon>
    </lineage>
</organism>
<dbReference type="RefSeq" id="WP_076368089.1">
    <property type="nucleotide sequence ID" value="NZ_FTMX01000003.1"/>
</dbReference>
<dbReference type="PANTHER" id="PTHR46112">
    <property type="entry name" value="AMINOPEPTIDASE"/>
    <property type="match status" value="1"/>
</dbReference>
<evidence type="ECO:0000256" key="1">
    <source>
        <dbReference type="ARBA" id="ARBA00001936"/>
    </source>
</evidence>
<evidence type="ECO:0000256" key="2">
    <source>
        <dbReference type="ARBA" id="ARBA00008766"/>
    </source>
</evidence>
<dbReference type="Gene3D" id="3.40.350.10">
    <property type="entry name" value="Creatinase/prolidase N-terminal domain"/>
    <property type="match status" value="1"/>
</dbReference>
<evidence type="ECO:0000259" key="4">
    <source>
        <dbReference type="Pfam" id="PF00557"/>
    </source>
</evidence>
<feature type="domain" description="Peptidase M24" evidence="4">
    <location>
        <begin position="142"/>
        <end position="345"/>
    </location>
</feature>
<keyword evidence="3" id="KW-0378">Hydrolase</keyword>
<dbReference type="InterPro" id="IPR000587">
    <property type="entry name" value="Creatinase_N"/>
</dbReference>
<dbReference type="Pfam" id="PF01321">
    <property type="entry name" value="Creatinase_N"/>
    <property type="match status" value="1"/>
</dbReference>
<dbReference type="GO" id="GO:0004177">
    <property type="term" value="F:aminopeptidase activity"/>
    <property type="evidence" value="ECO:0007669"/>
    <property type="project" value="UniProtKB-KW"/>
</dbReference>
<dbReference type="SUPFAM" id="SSF53092">
    <property type="entry name" value="Creatinase/prolidase N-terminal domain"/>
    <property type="match status" value="1"/>
</dbReference>
<keyword evidence="6" id="KW-0031">Aminopeptidase</keyword>
<dbReference type="CDD" id="cd01092">
    <property type="entry name" value="APP-like"/>
    <property type="match status" value="1"/>
</dbReference>
<comment type="caution">
    <text evidence="6">The sequence shown here is derived from an EMBL/GenBank/DDBJ whole genome shotgun (WGS) entry which is preliminary data.</text>
</comment>
<feature type="domain" description="Creatinase N-terminal" evidence="5">
    <location>
        <begin position="5"/>
        <end position="134"/>
    </location>
</feature>
<evidence type="ECO:0000256" key="3">
    <source>
        <dbReference type="ARBA" id="ARBA00022801"/>
    </source>
</evidence>
<protein>
    <submittedName>
        <fullName evidence="6">Xaa-Pro aminopeptidase/Xaa-Pro dipeptidase</fullName>
    </submittedName>
</protein>
<dbReference type="PANTHER" id="PTHR46112:SF2">
    <property type="entry name" value="XAA-PRO AMINOPEPTIDASE P-RELATED"/>
    <property type="match status" value="1"/>
</dbReference>
<accession>A0A9X8R8U0</accession>
<reference evidence="6 7" key="1">
    <citation type="submission" date="2017-01" db="EMBL/GenBank/DDBJ databases">
        <authorList>
            <person name="Varghese N."/>
            <person name="Submissions S."/>
        </authorList>
    </citation>
    <scope>NUCLEOTIDE SEQUENCE [LARGE SCALE GENOMIC DNA]</scope>
    <source>
        <strain evidence="6 7">RUG2-6</strain>
    </source>
</reference>
<name>A0A9X8R8U0_9BACI</name>
<evidence type="ECO:0000259" key="5">
    <source>
        <dbReference type="Pfam" id="PF01321"/>
    </source>
</evidence>
<dbReference type="EMBL" id="FTMX01000003">
    <property type="protein sequence ID" value="SIR23061.1"/>
    <property type="molecule type" value="Genomic_DNA"/>
</dbReference>
<comment type="cofactor">
    <cofactor evidence="1">
        <name>Mn(2+)</name>
        <dbReference type="ChEBI" id="CHEBI:29035"/>
    </cofactor>
</comment>
<comment type="similarity">
    <text evidence="2">Belongs to the peptidase M24B family.</text>
</comment>
<dbReference type="InterPro" id="IPR001714">
    <property type="entry name" value="Pept_M24_MAP"/>
</dbReference>
<dbReference type="FunFam" id="3.90.230.10:FF:000014">
    <property type="entry name" value="Aminopeptidase P family protein"/>
    <property type="match status" value="1"/>
</dbReference>
<dbReference type="InterPro" id="IPR000994">
    <property type="entry name" value="Pept_M24"/>
</dbReference>
<dbReference type="InterPro" id="IPR036005">
    <property type="entry name" value="Creatinase/aminopeptidase-like"/>
</dbReference>
<dbReference type="Proteomes" id="UP000185829">
    <property type="component" value="Unassembled WGS sequence"/>
</dbReference>
<dbReference type="GO" id="GO:0008235">
    <property type="term" value="F:metalloexopeptidase activity"/>
    <property type="evidence" value="ECO:0007669"/>
    <property type="project" value="UniProtKB-ARBA"/>
</dbReference>
<dbReference type="InterPro" id="IPR029149">
    <property type="entry name" value="Creatin/AminoP/Spt16_N"/>
</dbReference>
<dbReference type="Gene3D" id="3.90.230.10">
    <property type="entry name" value="Creatinase/methionine aminopeptidase superfamily"/>
    <property type="match status" value="1"/>
</dbReference>